<gene>
    <name evidence="6" type="ORF">SVIM_LOCUS302946</name>
</gene>
<accession>A0A6N2MC44</accession>
<feature type="compositionally biased region" description="Basic and acidic residues" evidence="4">
    <location>
        <begin position="172"/>
        <end position="183"/>
    </location>
</feature>
<reference evidence="6" key="1">
    <citation type="submission" date="2019-03" db="EMBL/GenBank/DDBJ databases">
        <authorList>
            <person name="Mank J."/>
            <person name="Almeida P."/>
        </authorList>
    </citation>
    <scope>NUCLEOTIDE SEQUENCE</scope>
    <source>
        <strain evidence="6">78183</strain>
    </source>
</reference>
<evidence type="ECO:0000256" key="2">
    <source>
        <dbReference type="ARBA" id="ARBA00022829"/>
    </source>
</evidence>
<comment type="similarity">
    <text evidence="1">Belongs to the shugoshin family.</text>
</comment>
<dbReference type="GO" id="GO:0000775">
    <property type="term" value="C:chromosome, centromeric region"/>
    <property type="evidence" value="ECO:0007669"/>
    <property type="project" value="InterPro"/>
</dbReference>
<feature type="compositionally biased region" description="Basic and acidic residues" evidence="4">
    <location>
        <begin position="385"/>
        <end position="394"/>
    </location>
</feature>
<feature type="compositionally biased region" description="Basic and acidic residues" evidence="4">
    <location>
        <begin position="289"/>
        <end position="307"/>
    </location>
</feature>
<keyword evidence="2" id="KW-0159">Chromosome partition</keyword>
<dbReference type="PANTHER" id="PTHR34373">
    <property type="entry name" value="SHUGOSHIN 2"/>
    <property type="match status" value="1"/>
</dbReference>
<dbReference type="PANTHER" id="PTHR34373:SF9">
    <property type="entry name" value="SHUGOSHIN 2"/>
    <property type="match status" value="1"/>
</dbReference>
<feature type="domain" description="Shugoshin C-terminal" evidence="5">
    <location>
        <begin position="381"/>
        <end position="404"/>
    </location>
</feature>
<dbReference type="InterPro" id="IPR044693">
    <property type="entry name" value="SGO_plant"/>
</dbReference>
<evidence type="ECO:0000259" key="5">
    <source>
        <dbReference type="Pfam" id="PF07557"/>
    </source>
</evidence>
<evidence type="ECO:0000256" key="3">
    <source>
        <dbReference type="SAM" id="Coils"/>
    </source>
</evidence>
<sequence>MGGVPVLDTENMIVAGDKSKGEKQGKGSSVEIAQRKTSGNMNHFLAQRKTLADISNLSQRNQDGKSQSVLVNKEHVEKLQQDIMALTKLVADRNKIIELSAIELKKLRINYQQLKQQNLQLAHANSQMLAELNAGKDKLKAYQHELGCKNGLLNAKNLELKEKTKKGRSQNKRNEVETIKGDEAVQFSQPEEENRPCNTKRKRQSKVQSLDSSAGKPGQTKENVKKKSVCLRRQSAMFKSEEEPTEKKVVTKSVCLRRQSARLKSGEEPTEGDIDTKSICLRRQSARLKSGEEEPTEKDIETKEICTRRQSTGVKSEDRIQEPTENLLKTDHAKFHVPPIHDDPVHERCPTSSAPSVKIESETGDSVPRFETQELRRTSFRPTRRAAEKVHSYKEIPLNVKMRRKATNSNGSRMEVGSTGVEEQK</sequence>
<dbReference type="EMBL" id="CAADRP010001663">
    <property type="protein sequence ID" value="VFU47246.1"/>
    <property type="molecule type" value="Genomic_DNA"/>
</dbReference>
<dbReference type="GO" id="GO:0045144">
    <property type="term" value="P:meiotic sister chromatid segregation"/>
    <property type="evidence" value="ECO:0007669"/>
    <property type="project" value="InterPro"/>
</dbReference>
<feature type="region of interest" description="Disordered" evidence="4">
    <location>
        <begin position="163"/>
        <end position="228"/>
    </location>
</feature>
<dbReference type="Pfam" id="PF07557">
    <property type="entry name" value="Shugoshin_C"/>
    <property type="match status" value="1"/>
</dbReference>
<evidence type="ECO:0000256" key="4">
    <source>
        <dbReference type="SAM" id="MobiDB-lite"/>
    </source>
</evidence>
<feature type="region of interest" description="Disordered" evidence="4">
    <location>
        <begin position="286"/>
        <end position="425"/>
    </location>
</feature>
<name>A0A6N2MC44_SALVM</name>
<keyword evidence="3" id="KW-0175">Coiled coil</keyword>
<protein>
    <recommendedName>
        <fullName evidence="5">Shugoshin C-terminal domain-containing protein</fullName>
    </recommendedName>
</protein>
<organism evidence="6">
    <name type="scientific">Salix viminalis</name>
    <name type="common">Common osier</name>
    <name type="synonym">Basket willow</name>
    <dbReference type="NCBI Taxonomy" id="40686"/>
    <lineage>
        <taxon>Eukaryota</taxon>
        <taxon>Viridiplantae</taxon>
        <taxon>Streptophyta</taxon>
        <taxon>Embryophyta</taxon>
        <taxon>Tracheophyta</taxon>
        <taxon>Spermatophyta</taxon>
        <taxon>Magnoliopsida</taxon>
        <taxon>eudicotyledons</taxon>
        <taxon>Gunneridae</taxon>
        <taxon>Pentapetalae</taxon>
        <taxon>rosids</taxon>
        <taxon>fabids</taxon>
        <taxon>Malpighiales</taxon>
        <taxon>Salicaceae</taxon>
        <taxon>Saliceae</taxon>
        <taxon>Salix</taxon>
    </lineage>
</organism>
<dbReference type="GO" id="GO:0034090">
    <property type="term" value="P:maintenance of meiotic sister chromatid cohesion"/>
    <property type="evidence" value="ECO:0007669"/>
    <property type="project" value="InterPro"/>
</dbReference>
<feature type="compositionally biased region" description="Basic and acidic residues" evidence="4">
    <location>
        <begin position="315"/>
        <end position="349"/>
    </location>
</feature>
<proteinExistence type="inferred from homology"/>
<evidence type="ECO:0000256" key="1">
    <source>
        <dbReference type="ARBA" id="ARBA00010845"/>
    </source>
</evidence>
<evidence type="ECO:0000313" key="6">
    <source>
        <dbReference type="EMBL" id="VFU47246.1"/>
    </source>
</evidence>
<dbReference type="GO" id="GO:0005634">
    <property type="term" value="C:nucleus"/>
    <property type="evidence" value="ECO:0007669"/>
    <property type="project" value="InterPro"/>
</dbReference>
<dbReference type="AlphaFoldDB" id="A0A6N2MC44"/>
<feature type="region of interest" description="Disordered" evidence="4">
    <location>
        <begin position="1"/>
        <end position="28"/>
    </location>
</feature>
<dbReference type="InterPro" id="IPR011515">
    <property type="entry name" value="Shugoshin_C"/>
</dbReference>
<feature type="coiled-coil region" evidence="3">
    <location>
        <begin position="97"/>
        <end position="124"/>
    </location>
</feature>